<dbReference type="EMBL" id="MFGW01000207">
    <property type="protein sequence ID" value="OGF59682.1"/>
    <property type="molecule type" value="Genomic_DNA"/>
</dbReference>
<dbReference type="Gene3D" id="3.40.50.11810">
    <property type="match status" value="1"/>
</dbReference>
<sequence length="289" mass="32181">MQYIYYPGCSLESSAKGYDISTRWVFSKLGQKLKELDDWNCCGATMYMSIRETISLAISARNLAIAEQQNGEIVAPCSSCYTILNKTNKVLKSNFILKAKVDQSLRKAGLGYKLGVNVRHPLDIFVNDIGIDEIVKKATRKLDGLKIAHYYGCQIVRPDGVFDDKENPMTMDRLFEALGAESVYFPMKVRCCGGMLMTTFEDISLKLCKDLLTCAKENGADCIITTCPLCQINVEAYQDKVNERFQTQFNTPVLFFTQLLAHALGANHADAGFEYNLIPMNGKLPGGSV</sequence>
<dbReference type="GO" id="GO:0016491">
    <property type="term" value="F:oxidoreductase activity"/>
    <property type="evidence" value="ECO:0007669"/>
    <property type="project" value="UniProtKB-KW"/>
</dbReference>
<feature type="domain" description="Cysteine-rich" evidence="2">
    <location>
        <begin position="148"/>
        <end position="234"/>
    </location>
</feature>
<dbReference type="InterPro" id="IPR004017">
    <property type="entry name" value="Cys_rich_dom"/>
</dbReference>
<keyword evidence="1" id="KW-0560">Oxidoreductase</keyword>
<dbReference type="PANTHER" id="PTHR42947:SF1">
    <property type="entry name" value="COB--COM HETERODISULFIDE REDUCTASE SUBUNIT B 1"/>
    <property type="match status" value="1"/>
</dbReference>
<evidence type="ECO:0000259" key="2">
    <source>
        <dbReference type="Pfam" id="PF02754"/>
    </source>
</evidence>
<dbReference type="Gene3D" id="1.20.1050.140">
    <property type="match status" value="1"/>
</dbReference>
<reference evidence="3 4" key="1">
    <citation type="journal article" date="2016" name="Nat. Commun.">
        <title>Thousands of microbial genomes shed light on interconnected biogeochemical processes in an aquifer system.</title>
        <authorList>
            <person name="Anantharaman K."/>
            <person name="Brown C.T."/>
            <person name="Hug L.A."/>
            <person name="Sharon I."/>
            <person name="Castelle C.J."/>
            <person name="Probst A.J."/>
            <person name="Thomas B.C."/>
            <person name="Singh A."/>
            <person name="Wilkins M.J."/>
            <person name="Karaoz U."/>
            <person name="Brodie E.L."/>
            <person name="Williams K.H."/>
            <person name="Hubbard S.S."/>
            <person name="Banfield J.F."/>
        </authorList>
    </citation>
    <scope>NUCLEOTIDE SEQUENCE [LARGE SCALE GENOMIC DNA]</scope>
</reference>
<dbReference type="Proteomes" id="UP000178943">
    <property type="component" value="Unassembled WGS sequence"/>
</dbReference>
<feature type="domain" description="Cysteine-rich" evidence="2">
    <location>
        <begin position="4"/>
        <end position="84"/>
    </location>
</feature>
<evidence type="ECO:0000256" key="1">
    <source>
        <dbReference type="ARBA" id="ARBA00023002"/>
    </source>
</evidence>
<evidence type="ECO:0000313" key="4">
    <source>
        <dbReference type="Proteomes" id="UP000178943"/>
    </source>
</evidence>
<organism evidence="3 4">
    <name type="scientific">Candidatus Fischerbacteria bacterium RBG_13_37_8</name>
    <dbReference type="NCBI Taxonomy" id="1817863"/>
    <lineage>
        <taxon>Bacteria</taxon>
        <taxon>Candidatus Fischeribacteriota</taxon>
    </lineage>
</organism>
<proteinExistence type="predicted"/>
<evidence type="ECO:0000313" key="3">
    <source>
        <dbReference type="EMBL" id="OGF59682.1"/>
    </source>
</evidence>
<accession>A0A1F5V8C6</accession>
<dbReference type="PANTHER" id="PTHR42947">
    <property type="entry name" value="COB--COM HETERODISULFIDE REDUCTASE SUBUNIT B 1"/>
    <property type="match status" value="1"/>
</dbReference>
<comment type="caution">
    <text evidence="3">The sequence shown here is derived from an EMBL/GenBank/DDBJ whole genome shotgun (WGS) entry which is preliminary data.</text>
</comment>
<name>A0A1F5V8C6_9BACT</name>
<dbReference type="AlphaFoldDB" id="A0A1F5V8C6"/>
<dbReference type="Pfam" id="PF02754">
    <property type="entry name" value="CCG"/>
    <property type="match status" value="2"/>
</dbReference>
<dbReference type="InterPro" id="IPR051278">
    <property type="entry name" value="HdrB/HdrD_reductase"/>
</dbReference>
<gene>
    <name evidence="3" type="ORF">A2Y62_08205</name>
</gene>
<protein>
    <recommendedName>
        <fullName evidence="2">Cysteine-rich domain-containing protein</fullName>
    </recommendedName>
</protein>
<dbReference type="STRING" id="1817863.A2Y62_08205"/>